<proteinExistence type="predicted"/>
<name>A0A5B7H3G5_PORTR</name>
<evidence type="ECO:0000256" key="1">
    <source>
        <dbReference type="SAM" id="MobiDB-lite"/>
    </source>
</evidence>
<keyword evidence="2" id="KW-0732">Signal</keyword>
<keyword evidence="4" id="KW-1185">Reference proteome</keyword>
<sequence length="87" mass="9327">MNRLLASLLAATHSSAQPSTATPGDHVISPRPAASCHRQNSSNTPTDSRHEPRNTLEFQLITPQKSFHVPLHYTQRPGGGTCTASSP</sequence>
<feature type="chain" id="PRO_5022750515" description="Secreted protein" evidence="2">
    <location>
        <begin position="17"/>
        <end position="87"/>
    </location>
</feature>
<reference evidence="3 4" key="1">
    <citation type="submission" date="2019-05" db="EMBL/GenBank/DDBJ databases">
        <title>Another draft genome of Portunus trituberculatus and its Hox gene families provides insights of decapod evolution.</title>
        <authorList>
            <person name="Jeong J.-H."/>
            <person name="Song I."/>
            <person name="Kim S."/>
            <person name="Choi T."/>
            <person name="Kim D."/>
            <person name="Ryu S."/>
            <person name="Kim W."/>
        </authorList>
    </citation>
    <scope>NUCLEOTIDE SEQUENCE [LARGE SCALE GENOMIC DNA]</scope>
    <source>
        <tissue evidence="3">Muscle</tissue>
    </source>
</reference>
<feature type="compositionally biased region" description="Polar residues" evidence="1">
    <location>
        <begin position="37"/>
        <end position="46"/>
    </location>
</feature>
<evidence type="ECO:0008006" key="5">
    <source>
        <dbReference type="Google" id="ProtNLM"/>
    </source>
</evidence>
<dbReference type="Proteomes" id="UP000324222">
    <property type="component" value="Unassembled WGS sequence"/>
</dbReference>
<evidence type="ECO:0000313" key="4">
    <source>
        <dbReference type="Proteomes" id="UP000324222"/>
    </source>
</evidence>
<accession>A0A5B7H3G5</accession>
<dbReference type="EMBL" id="VSRR010022076">
    <property type="protein sequence ID" value="MPC64426.1"/>
    <property type="molecule type" value="Genomic_DNA"/>
</dbReference>
<dbReference type="AlphaFoldDB" id="A0A5B7H3G5"/>
<organism evidence="3 4">
    <name type="scientific">Portunus trituberculatus</name>
    <name type="common">Swimming crab</name>
    <name type="synonym">Neptunus trituberculatus</name>
    <dbReference type="NCBI Taxonomy" id="210409"/>
    <lineage>
        <taxon>Eukaryota</taxon>
        <taxon>Metazoa</taxon>
        <taxon>Ecdysozoa</taxon>
        <taxon>Arthropoda</taxon>
        <taxon>Crustacea</taxon>
        <taxon>Multicrustacea</taxon>
        <taxon>Malacostraca</taxon>
        <taxon>Eumalacostraca</taxon>
        <taxon>Eucarida</taxon>
        <taxon>Decapoda</taxon>
        <taxon>Pleocyemata</taxon>
        <taxon>Brachyura</taxon>
        <taxon>Eubrachyura</taxon>
        <taxon>Portunoidea</taxon>
        <taxon>Portunidae</taxon>
        <taxon>Portuninae</taxon>
        <taxon>Portunus</taxon>
    </lineage>
</organism>
<feature type="signal peptide" evidence="2">
    <location>
        <begin position="1"/>
        <end position="16"/>
    </location>
</feature>
<protein>
    <recommendedName>
        <fullName evidence="5">Secreted protein</fullName>
    </recommendedName>
</protein>
<gene>
    <name evidence="3" type="ORF">E2C01_058542</name>
</gene>
<comment type="caution">
    <text evidence="3">The sequence shown here is derived from an EMBL/GenBank/DDBJ whole genome shotgun (WGS) entry which is preliminary data.</text>
</comment>
<evidence type="ECO:0000256" key="2">
    <source>
        <dbReference type="SAM" id="SignalP"/>
    </source>
</evidence>
<evidence type="ECO:0000313" key="3">
    <source>
        <dbReference type="EMBL" id="MPC64426.1"/>
    </source>
</evidence>
<feature type="region of interest" description="Disordered" evidence="1">
    <location>
        <begin position="12"/>
        <end position="53"/>
    </location>
</feature>